<keyword evidence="2" id="KW-1185">Reference proteome</keyword>
<dbReference type="EMBL" id="JACRYL010000027">
    <property type="protein sequence ID" value="MBC6112808.1"/>
    <property type="molecule type" value="Genomic_DNA"/>
</dbReference>
<dbReference type="Pfam" id="PF09357">
    <property type="entry name" value="RteC"/>
    <property type="match status" value="1"/>
</dbReference>
<accession>A0ABR7KYP2</accession>
<dbReference type="InterPro" id="IPR018534">
    <property type="entry name" value="Tet_reg_excision_RteC"/>
</dbReference>
<evidence type="ECO:0000313" key="2">
    <source>
        <dbReference type="Proteomes" id="UP000652755"/>
    </source>
</evidence>
<dbReference type="Proteomes" id="UP000652755">
    <property type="component" value="Unassembled WGS sequence"/>
</dbReference>
<organism evidence="1 2">
    <name type="scientific">Pedobacter fastidiosus</name>
    <dbReference type="NCBI Taxonomy" id="2765361"/>
    <lineage>
        <taxon>Bacteria</taxon>
        <taxon>Pseudomonadati</taxon>
        <taxon>Bacteroidota</taxon>
        <taxon>Sphingobacteriia</taxon>
        <taxon>Sphingobacteriales</taxon>
        <taxon>Sphingobacteriaceae</taxon>
        <taxon>Pedobacter</taxon>
    </lineage>
</organism>
<comment type="caution">
    <text evidence="1">The sequence shown here is derived from an EMBL/GenBank/DDBJ whole genome shotgun (WGS) entry which is preliminary data.</text>
</comment>
<proteinExistence type="predicted"/>
<dbReference type="RefSeq" id="WP_187073225.1">
    <property type="nucleotide sequence ID" value="NZ_JACRYL010000027.1"/>
</dbReference>
<protein>
    <submittedName>
        <fullName evidence="1">RteC domain-containing protein</fullName>
    </submittedName>
</protein>
<evidence type="ECO:0000313" key="1">
    <source>
        <dbReference type="EMBL" id="MBC6112808.1"/>
    </source>
</evidence>
<name>A0ABR7KYP2_9SPHI</name>
<sequence length="290" mass="34259">MIQELSSRLLKQLEPELEEISFQALSPIKRLTTAMKPIRQALKKLKSYIDDHPFASPEEEIRFFKYIKPDFYQWQIYFNELYTIEENIPFADADAQRLHFENELIYVQRFFREYNFQYQYYKRDASELDNLYFIRGADNGSPLVPNVPELDASFSTNSDYLFSKIKAFEMLREWLSERINHLKKNPLASYQPGSDSDGIRWTGESINLAELAFGIHRTGQVNNGTASIGAIFRWLEDRFQVSIGIPSKRLSEIRRRTSISRTRYLDEMIEMVIQKLDKEDEYTPDKNGRK</sequence>
<gene>
    <name evidence="1" type="ORF">H7U22_20485</name>
</gene>
<reference evidence="1 2" key="1">
    <citation type="submission" date="2020-08" db="EMBL/GenBank/DDBJ databases">
        <authorList>
            <person name="Sun Q."/>
            <person name="Inoue M."/>
        </authorList>
    </citation>
    <scope>NUCLEOTIDE SEQUENCE [LARGE SCALE GENOMIC DNA]</scope>
    <source>
        <strain evidence="1 2">CCM 8938</strain>
    </source>
</reference>